<dbReference type="Proteomes" id="UP000326924">
    <property type="component" value="Unassembled WGS sequence"/>
</dbReference>
<reference evidence="2 3" key="1">
    <citation type="submission" date="2019-09" db="EMBL/GenBank/DDBJ databases">
        <title>Draft genome of the ectomycorrhizal ascomycete Sphaerosporella brunnea.</title>
        <authorList>
            <consortium name="DOE Joint Genome Institute"/>
            <person name="Benucci G.M."/>
            <person name="Marozzi G."/>
            <person name="Antonielli L."/>
            <person name="Sanchez S."/>
            <person name="Marco P."/>
            <person name="Wang X."/>
            <person name="Falini L.B."/>
            <person name="Barry K."/>
            <person name="Haridas S."/>
            <person name="Lipzen A."/>
            <person name="Labutti K."/>
            <person name="Grigoriev I.V."/>
            <person name="Murat C."/>
            <person name="Martin F."/>
            <person name="Albertini E."/>
            <person name="Donnini D."/>
            <person name="Bonito G."/>
        </authorList>
    </citation>
    <scope>NUCLEOTIDE SEQUENCE [LARGE SCALE GENOMIC DNA]</scope>
    <source>
        <strain evidence="2 3">Sb_GMNB300</strain>
    </source>
</reference>
<keyword evidence="3" id="KW-1185">Reference proteome</keyword>
<evidence type="ECO:0000313" key="3">
    <source>
        <dbReference type="Proteomes" id="UP000326924"/>
    </source>
</evidence>
<name>A0A5J5EIV5_9PEZI</name>
<evidence type="ECO:0000313" key="2">
    <source>
        <dbReference type="EMBL" id="KAA8894959.1"/>
    </source>
</evidence>
<proteinExistence type="predicted"/>
<evidence type="ECO:0000313" key="1">
    <source>
        <dbReference type="EMBL" id="KAA8894957.1"/>
    </source>
</evidence>
<dbReference type="EMBL" id="VXIS01000297">
    <property type="protein sequence ID" value="KAA8894957.1"/>
    <property type="molecule type" value="Genomic_DNA"/>
</dbReference>
<comment type="caution">
    <text evidence="2">The sequence shown here is derived from an EMBL/GenBank/DDBJ whole genome shotgun (WGS) entry which is preliminary data.</text>
</comment>
<dbReference type="AlphaFoldDB" id="A0A5J5EIV5"/>
<organism evidence="2 3">
    <name type="scientific">Sphaerosporella brunnea</name>
    <dbReference type="NCBI Taxonomy" id="1250544"/>
    <lineage>
        <taxon>Eukaryota</taxon>
        <taxon>Fungi</taxon>
        <taxon>Dikarya</taxon>
        <taxon>Ascomycota</taxon>
        <taxon>Pezizomycotina</taxon>
        <taxon>Pezizomycetes</taxon>
        <taxon>Pezizales</taxon>
        <taxon>Pyronemataceae</taxon>
        <taxon>Sphaerosporella</taxon>
    </lineage>
</organism>
<gene>
    <name evidence="1" type="ORF">FN846DRAFT_912295</name>
    <name evidence="2" type="ORF">FN846DRAFT_912297</name>
</gene>
<protein>
    <submittedName>
        <fullName evidence="2">Uncharacterized protein</fullName>
    </submittedName>
</protein>
<dbReference type="EMBL" id="VXIS01000297">
    <property type="protein sequence ID" value="KAA8894959.1"/>
    <property type="molecule type" value="Genomic_DNA"/>
</dbReference>
<sequence>MSTPKQRTPMQRALNEYSLAVQKYGQLVQQLPASLRPTPFDRFRHRGNISAIRRRTEEVIQATKRLQKAAAGSKVLSAKSATTDAVKETAQDITADAKPTMANSGYVDEPMAANSGHGHGGIDSTMDIVTPTGIHQHDAGDGHQRHNVLVKDPGASWSSDAQIAGENGGIHPSERGQFTHGEVELLIRIATASSDAALIYARRIRQMMSHGGTAEDIQEVLETVIRWVEGGGFGNGREGGGQ</sequence>
<dbReference type="InParanoid" id="A0A5J5EIV5"/>
<accession>A0A5J5EIV5</accession>